<evidence type="ECO:0000313" key="2">
    <source>
        <dbReference type="EMBL" id="QDP42868.1"/>
    </source>
</evidence>
<gene>
    <name evidence="2" type="ORF">Goe8_c00950</name>
</gene>
<name>A0A516KMP3_9CAUD</name>
<proteinExistence type="predicted"/>
<organism evidence="2 3">
    <name type="scientific">Bacillus phage vB_BmeM-Goe8</name>
    <dbReference type="NCBI Taxonomy" id="2593638"/>
    <lineage>
        <taxon>Viruses</taxon>
        <taxon>Duplodnaviria</taxon>
        <taxon>Heunggongvirae</taxon>
        <taxon>Uroviricota</taxon>
        <taxon>Caudoviricetes</taxon>
        <taxon>Herelleviridae</taxon>
        <taxon>Bastillevirinae</taxon>
        <taxon>Goettingenvirus</taxon>
        <taxon>Goettingenvirus goe8</taxon>
    </lineage>
</organism>
<accession>A0A516KMP3</accession>
<dbReference type="Proteomes" id="UP000317800">
    <property type="component" value="Segment"/>
</dbReference>
<feature type="domain" description="DUF4376" evidence="1">
    <location>
        <begin position="69"/>
        <end position="165"/>
    </location>
</feature>
<dbReference type="EMBL" id="MN043729">
    <property type="protein sequence ID" value="QDP42868.1"/>
    <property type="molecule type" value="Genomic_DNA"/>
</dbReference>
<reference evidence="2 3" key="1">
    <citation type="submission" date="2019-06" db="EMBL/GenBank/DDBJ databases">
        <authorList>
            <person name="Hertel R."/>
        </authorList>
    </citation>
    <scope>NUCLEOTIDE SEQUENCE [LARGE SCALE GENOMIC DNA]</scope>
</reference>
<dbReference type="Pfam" id="PF14301">
    <property type="entry name" value="DUF4376"/>
    <property type="match status" value="1"/>
</dbReference>
<protein>
    <recommendedName>
        <fullName evidence="1">DUF4376 domain-containing protein</fullName>
    </recommendedName>
</protein>
<keyword evidence="3" id="KW-1185">Reference proteome</keyword>
<evidence type="ECO:0000259" key="1">
    <source>
        <dbReference type="Pfam" id="PF14301"/>
    </source>
</evidence>
<dbReference type="InterPro" id="IPR025484">
    <property type="entry name" value="DUF4376"/>
</dbReference>
<evidence type="ECO:0000313" key="3">
    <source>
        <dbReference type="Proteomes" id="UP000317800"/>
    </source>
</evidence>
<sequence>MINVDEDGFVIEFIQVPLYDEDGNPNGLLNSPYVVPLYEEPFARAKWDFELKKWVEGAPEVALEDTKINKINNLRYGCDAVIESGFTHNSDEFFFTKEDQRLFDMQLTFCLAFPEDDFVPWKTRNNGKKNFTRDEFFQVCRSAKEHYRQTKGKLWQLEDYISNLQSVEEINQLGSFEECLALLEQTGSFKSSESPVS</sequence>